<evidence type="ECO:0000256" key="3">
    <source>
        <dbReference type="ARBA" id="ARBA00023203"/>
    </source>
</evidence>
<accession>A0A445LQN3</accession>
<evidence type="ECO:0000259" key="5">
    <source>
        <dbReference type="PROSITE" id="PS51456"/>
    </source>
</evidence>
<evidence type="ECO:0000313" key="6">
    <source>
        <dbReference type="EMBL" id="RZC25593.1"/>
    </source>
</evidence>
<evidence type="ECO:0000313" key="7">
    <source>
        <dbReference type="Proteomes" id="UP000289340"/>
    </source>
</evidence>
<protein>
    <submittedName>
        <fullName evidence="6">Myosin-2</fullName>
    </submittedName>
</protein>
<keyword evidence="7" id="KW-1185">Reference proteome</keyword>
<dbReference type="GO" id="GO:0016459">
    <property type="term" value="C:myosin complex"/>
    <property type="evidence" value="ECO:0007669"/>
    <property type="project" value="UniProtKB-KW"/>
</dbReference>
<dbReference type="GO" id="GO:0016020">
    <property type="term" value="C:membrane"/>
    <property type="evidence" value="ECO:0007669"/>
    <property type="project" value="TreeGrafter"/>
</dbReference>
<dbReference type="PROSITE" id="PS51456">
    <property type="entry name" value="MYOSIN_MOTOR"/>
    <property type="match status" value="1"/>
</dbReference>
<dbReference type="Gene3D" id="1.20.58.530">
    <property type="match status" value="1"/>
</dbReference>
<evidence type="ECO:0000256" key="1">
    <source>
        <dbReference type="ARBA" id="ARBA00022741"/>
    </source>
</evidence>
<dbReference type="AlphaFoldDB" id="A0A445LQN3"/>
<keyword evidence="4" id="KW-0505">Motor protein</keyword>
<organism evidence="6 7">
    <name type="scientific">Glycine soja</name>
    <name type="common">Wild soybean</name>
    <dbReference type="NCBI Taxonomy" id="3848"/>
    <lineage>
        <taxon>Eukaryota</taxon>
        <taxon>Viridiplantae</taxon>
        <taxon>Streptophyta</taxon>
        <taxon>Embryophyta</taxon>
        <taxon>Tracheophyta</taxon>
        <taxon>Spermatophyta</taxon>
        <taxon>Magnoliopsida</taxon>
        <taxon>eudicotyledons</taxon>
        <taxon>Gunneridae</taxon>
        <taxon>Pentapetalae</taxon>
        <taxon>rosids</taxon>
        <taxon>fabids</taxon>
        <taxon>Fabales</taxon>
        <taxon>Fabaceae</taxon>
        <taxon>Papilionoideae</taxon>
        <taxon>50 kb inversion clade</taxon>
        <taxon>NPAAA clade</taxon>
        <taxon>indigoferoid/millettioid clade</taxon>
        <taxon>Phaseoleae</taxon>
        <taxon>Glycine</taxon>
        <taxon>Glycine subgen. Soja</taxon>
    </lineage>
</organism>
<dbReference type="PANTHER" id="PTHR13140:SF706">
    <property type="entry name" value="DILUTE CLASS UNCONVENTIONAL MYOSIN, ISOFORM C"/>
    <property type="match status" value="1"/>
</dbReference>
<dbReference type="GO" id="GO:0000146">
    <property type="term" value="F:microfilament motor activity"/>
    <property type="evidence" value="ECO:0007669"/>
    <property type="project" value="TreeGrafter"/>
</dbReference>
<keyword evidence="3 4" id="KW-0009">Actin-binding</keyword>
<comment type="caution">
    <text evidence="6">The sequence shown here is derived from an EMBL/GenBank/DDBJ whole genome shotgun (WGS) entry which is preliminary data.</text>
</comment>
<dbReference type="GO" id="GO:0005524">
    <property type="term" value="F:ATP binding"/>
    <property type="evidence" value="ECO:0007669"/>
    <property type="project" value="UniProtKB-KW"/>
</dbReference>
<dbReference type="GO" id="GO:0051015">
    <property type="term" value="F:actin filament binding"/>
    <property type="evidence" value="ECO:0007669"/>
    <property type="project" value="TreeGrafter"/>
</dbReference>
<dbReference type="GO" id="GO:0007015">
    <property type="term" value="P:actin filament organization"/>
    <property type="evidence" value="ECO:0007669"/>
    <property type="project" value="TreeGrafter"/>
</dbReference>
<dbReference type="SMART" id="SM00242">
    <property type="entry name" value="MYSc"/>
    <property type="match status" value="1"/>
</dbReference>
<dbReference type="Pfam" id="PF00063">
    <property type="entry name" value="Myosin_head"/>
    <property type="match status" value="2"/>
</dbReference>
<comment type="caution">
    <text evidence="4">Lacks conserved residue(s) required for the propagation of feature annotation.</text>
</comment>
<reference evidence="6 7" key="1">
    <citation type="submission" date="2018-09" db="EMBL/GenBank/DDBJ databases">
        <title>A high-quality reference genome of wild soybean provides a powerful tool to mine soybean genomes.</title>
        <authorList>
            <person name="Xie M."/>
            <person name="Chung C.Y.L."/>
            <person name="Li M.-W."/>
            <person name="Wong F.-L."/>
            <person name="Chan T.-F."/>
            <person name="Lam H.-M."/>
        </authorList>
    </citation>
    <scope>NUCLEOTIDE SEQUENCE [LARGE SCALE GENOMIC DNA]</scope>
    <source>
        <strain evidence="7">cv. W05</strain>
        <tissue evidence="6">Hypocotyl of etiolated seedlings</tissue>
    </source>
</reference>
<evidence type="ECO:0000256" key="4">
    <source>
        <dbReference type="PROSITE-ProRule" id="PRU00782"/>
    </source>
</evidence>
<feature type="domain" description="Myosin motor" evidence="5">
    <location>
        <begin position="1"/>
        <end position="209"/>
    </location>
</feature>
<dbReference type="PANTHER" id="PTHR13140">
    <property type="entry name" value="MYOSIN"/>
    <property type="match status" value="1"/>
</dbReference>
<gene>
    <name evidence="6" type="ORF">D0Y65_004328</name>
</gene>
<name>A0A445LQN3_GLYSO</name>
<dbReference type="InterPro" id="IPR001609">
    <property type="entry name" value="Myosin_head_motor_dom-like"/>
</dbReference>
<keyword evidence="1" id="KW-0547">Nucleotide-binding</keyword>
<dbReference type="EMBL" id="QZWG01000002">
    <property type="protein sequence ID" value="RZC25593.1"/>
    <property type="molecule type" value="Genomic_DNA"/>
</dbReference>
<sequence>MKRFTDSKHWHDNFEVGRWVYVKLRPYRQVLVLSSHELMEVLSTHRIQASKDTITKTLTLERVIDARDALAKFIYASLFDWLVKQVNKSLEVGKCRNGRSICILYIYGFKSFQDYELDGIHWTKVDFKSNQVCLDLFDKKPLGLLPLLNKESNFPKASDPTLANKLKQQLHDNPCFKGERGRAFSVCHYVEELIPLSEKRLGQAGAQCL</sequence>
<dbReference type="SUPFAM" id="SSF52540">
    <property type="entry name" value="P-loop containing nucleoside triphosphate hydrolases"/>
    <property type="match status" value="1"/>
</dbReference>
<dbReference type="GO" id="GO:0005737">
    <property type="term" value="C:cytoplasm"/>
    <property type="evidence" value="ECO:0007669"/>
    <property type="project" value="TreeGrafter"/>
</dbReference>
<comment type="similarity">
    <text evidence="4">Belongs to the TRAFAC class myosin-kinesin ATPase superfamily. Myosin family.</text>
</comment>
<dbReference type="Proteomes" id="UP000289340">
    <property type="component" value="Chromosome 2"/>
</dbReference>
<keyword evidence="4" id="KW-0518">Myosin</keyword>
<keyword evidence="2" id="KW-0067">ATP-binding</keyword>
<dbReference type="Gene3D" id="1.20.120.720">
    <property type="entry name" value="Myosin VI head, motor domain, U50 subdomain"/>
    <property type="match status" value="1"/>
</dbReference>
<evidence type="ECO:0000256" key="2">
    <source>
        <dbReference type="ARBA" id="ARBA00022840"/>
    </source>
</evidence>
<dbReference type="InterPro" id="IPR027417">
    <property type="entry name" value="P-loop_NTPase"/>
</dbReference>
<proteinExistence type="inferred from homology"/>